<evidence type="ECO:0000259" key="8">
    <source>
        <dbReference type="Pfam" id="PF01103"/>
    </source>
</evidence>
<protein>
    <submittedName>
        <fullName evidence="10">BamA/TamA family outer membrane protein</fullName>
    </submittedName>
</protein>
<dbReference type="InterPro" id="IPR000184">
    <property type="entry name" value="Bac_surfAg_D15"/>
</dbReference>
<dbReference type="Pfam" id="PF07244">
    <property type="entry name" value="POTRA"/>
    <property type="match status" value="1"/>
</dbReference>
<keyword evidence="2" id="KW-1134">Transmembrane beta strand</keyword>
<evidence type="ECO:0000256" key="6">
    <source>
        <dbReference type="ARBA" id="ARBA00023237"/>
    </source>
</evidence>
<evidence type="ECO:0000256" key="5">
    <source>
        <dbReference type="ARBA" id="ARBA00023136"/>
    </source>
</evidence>
<dbReference type="InterPro" id="IPR039910">
    <property type="entry name" value="D15-like"/>
</dbReference>
<dbReference type="InterPro" id="IPR010827">
    <property type="entry name" value="BamA/TamA_POTRA"/>
</dbReference>
<evidence type="ECO:0000259" key="9">
    <source>
        <dbReference type="Pfam" id="PF07244"/>
    </source>
</evidence>
<sequence>MTLRSVARLGLGLLIVAGLWGCANLNRDGATPPPENTPQAQAAQAAQPASPPAAAASAASAPTTVAYRVEVQAPPNLRQLLLTYLDLARFQNAPQAEGITNAELVRLTAASPSQARSLLETEGYFNATIAVTRVDPPDETPLITLNVGPGPRTVIGAWELTVTGELKTRIDAGDKDALELIERLRKRWPLEEGKPFSQSAWNSAKNGTLAQLRAEGYAAAKAGETTAHVDAKANEATLAVELQSGPLFILGELHIEGLKRYNEEGIRHVADFGPGTPYSEKRLYDYQERLLKLNLFNSVAVSIEPDEAQAKAVPVMVRVTEQSLQQAVAGIGFSDNTRERLTLEHRHLRPFGFQVQMRNKFELGRTQRTWEGELLSDPGDAQYRKLLAGGVSRLDTDNDTTFSWKTRVGRTLYTERIERLIFAELLNATVTNGLGEFTSRALSGNYHWTWRDVDDIILPTRGLTTVIQGGAGYALSESQQDGPFARVYTRNTLYWPLPGAWYTQTRLEVAEVFAKAAVGIPDTLLFRAGGDESVRGYGYRDLGPVVNGVLTSGRQLLTASFEIARPFSVTRPALWWAVFIDAGNAVNQWSDYEPALGFGLGVRWRSPVGPLRIDWAYGEEVRKGRLHFSVGIAF</sequence>
<dbReference type="Gene3D" id="3.10.20.310">
    <property type="entry name" value="membrane protein fhac"/>
    <property type="match status" value="2"/>
</dbReference>
<evidence type="ECO:0000313" key="11">
    <source>
        <dbReference type="Proteomes" id="UP001303946"/>
    </source>
</evidence>
<keyword evidence="11" id="KW-1185">Reference proteome</keyword>
<accession>A0ABZ0CRP3</accession>
<reference evidence="10 11" key="1">
    <citation type="submission" date="2023-10" db="EMBL/GenBank/DDBJ databases">
        <title>Bacteria for the degradation of biodegradable plastic PBAT(Polybutylene adipate terephthalate).</title>
        <authorList>
            <person name="Weon H.-Y."/>
            <person name="Yeon J."/>
        </authorList>
    </citation>
    <scope>NUCLEOTIDE SEQUENCE [LARGE SCALE GENOMIC DNA]</scope>
    <source>
        <strain evidence="10 11">SBD 7-3</strain>
    </source>
</reference>
<evidence type="ECO:0000256" key="1">
    <source>
        <dbReference type="ARBA" id="ARBA00004370"/>
    </source>
</evidence>
<gene>
    <name evidence="10" type="ORF">RXV79_20010</name>
</gene>
<dbReference type="Proteomes" id="UP001303946">
    <property type="component" value="Chromosome"/>
</dbReference>
<name>A0ABZ0CRP3_9BURK</name>
<feature type="region of interest" description="Disordered" evidence="7">
    <location>
        <begin position="28"/>
        <end position="57"/>
    </location>
</feature>
<feature type="domain" description="Bacterial surface antigen (D15)" evidence="8">
    <location>
        <begin position="424"/>
        <end position="634"/>
    </location>
</feature>
<keyword evidence="6" id="KW-0998">Cell outer membrane</keyword>
<evidence type="ECO:0000313" key="10">
    <source>
        <dbReference type="EMBL" id="WOB07191.1"/>
    </source>
</evidence>
<evidence type="ECO:0000256" key="4">
    <source>
        <dbReference type="ARBA" id="ARBA00022729"/>
    </source>
</evidence>
<dbReference type="PANTHER" id="PTHR12815:SF47">
    <property type="entry name" value="TRANSLOCATION AND ASSEMBLY MODULE SUBUNIT TAMA"/>
    <property type="match status" value="1"/>
</dbReference>
<evidence type="ECO:0000256" key="2">
    <source>
        <dbReference type="ARBA" id="ARBA00022452"/>
    </source>
</evidence>
<dbReference type="PANTHER" id="PTHR12815">
    <property type="entry name" value="SORTING AND ASSEMBLY MACHINERY SAMM50 PROTEIN FAMILY MEMBER"/>
    <property type="match status" value="1"/>
</dbReference>
<keyword evidence="5" id="KW-0472">Membrane</keyword>
<dbReference type="RefSeq" id="WP_316699863.1">
    <property type="nucleotide sequence ID" value="NZ_CP136336.1"/>
</dbReference>
<organism evidence="10 11">
    <name type="scientific">Piscinibacter gummiphilus</name>
    <dbReference type="NCBI Taxonomy" id="946333"/>
    <lineage>
        <taxon>Bacteria</taxon>
        <taxon>Pseudomonadati</taxon>
        <taxon>Pseudomonadota</taxon>
        <taxon>Betaproteobacteria</taxon>
        <taxon>Burkholderiales</taxon>
        <taxon>Sphaerotilaceae</taxon>
        <taxon>Piscinibacter</taxon>
    </lineage>
</organism>
<proteinExistence type="predicted"/>
<dbReference type="Pfam" id="PF01103">
    <property type="entry name" value="Omp85"/>
    <property type="match status" value="1"/>
</dbReference>
<feature type="compositionally biased region" description="Low complexity" evidence="7">
    <location>
        <begin position="37"/>
        <end position="57"/>
    </location>
</feature>
<comment type="subcellular location">
    <subcellularLocation>
        <location evidence="1">Membrane</location>
    </subcellularLocation>
</comment>
<feature type="domain" description="POTRA" evidence="9">
    <location>
        <begin position="250"/>
        <end position="321"/>
    </location>
</feature>
<dbReference type="Gene3D" id="2.40.160.50">
    <property type="entry name" value="membrane protein fhac: a member of the omp85/tpsb transporter family"/>
    <property type="match status" value="1"/>
</dbReference>
<evidence type="ECO:0000256" key="3">
    <source>
        <dbReference type="ARBA" id="ARBA00022692"/>
    </source>
</evidence>
<evidence type="ECO:0000256" key="7">
    <source>
        <dbReference type="SAM" id="MobiDB-lite"/>
    </source>
</evidence>
<keyword evidence="3" id="KW-0812">Transmembrane</keyword>
<keyword evidence="4" id="KW-0732">Signal</keyword>
<dbReference type="EMBL" id="CP136336">
    <property type="protein sequence ID" value="WOB07191.1"/>
    <property type="molecule type" value="Genomic_DNA"/>
</dbReference>